<keyword evidence="1" id="KW-0472">Membrane</keyword>
<sequence length="420" mass="48039">KRNDIQGLRAIAIFGVLLFHLAPKRFLNGFLGVDIFFVLSGYLMSSILSREKSIDGAVVRGFYTRRFKRIVPLYSVMLAILCIITPLVFLPSDVSHFITDMEWALPFAENMQNVLKQFDYWDEVFNSPVLLHAWSLGVEIQYYLVVPFVMIIARCGETRRFRIMSFLAFMAVSYLIHFFSSTTISFGLLFARVWQFLTGSVFFELEDALDDAMPPQYQVSAFGPVDQEKLLVDDEEGLEDQETCQFIIDTIHPTDSCWRFCSFIPPPWPISYCVTLYLIWMVIMSVSGPTISRLFVTFVTGNLLLIGKFTQNRILSNEIMVYIGDLSYLIYLAHWPVIILYKYYIDVSEPTVPDMSLCILTTLVISVLLHHSLERFFIVSSTFIAFLFVFVVYSMILFALVTGSLQRLSEHAHPIGGGGT</sequence>
<protein>
    <recommendedName>
        <fullName evidence="2">Acyltransferase 3 domain-containing protein</fullName>
    </recommendedName>
</protein>
<dbReference type="PANTHER" id="PTHR23028">
    <property type="entry name" value="ACETYLTRANSFERASE"/>
    <property type="match status" value="1"/>
</dbReference>
<reference evidence="4" key="1">
    <citation type="submission" date="2022-10" db="EMBL/GenBank/DDBJ databases">
        <title>Genome assembly of Pristionchus species.</title>
        <authorList>
            <person name="Yoshida K."/>
            <person name="Sommer R.J."/>
        </authorList>
    </citation>
    <scope>NUCLEOTIDE SEQUENCE [LARGE SCALE GENOMIC DNA]</scope>
    <source>
        <strain evidence="4">RS5460</strain>
    </source>
</reference>
<dbReference type="GO" id="GO:0000271">
    <property type="term" value="P:polysaccharide biosynthetic process"/>
    <property type="evidence" value="ECO:0007669"/>
    <property type="project" value="TreeGrafter"/>
</dbReference>
<feature type="transmembrane region" description="Helical" evidence="1">
    <location>
        <begin position="376"/>
        <end position="401"/>
    </location>
</feature>
<gene>
    <name evidence="3" type="ORF">PMAYCL1PPCAC_08283</name>
</gene>
<comment type="caution">
    <text evidence="3">The sequence shown here is derived from an EMBL/GenBank/DDBJ whole genome shotgun (WGS) entry which is preliminary data.</text>
</comment>
<organism evidence="3 4">
    <name type="scientific">Pristionchus mayeri</name>
    <dbReference type="NCBI Taxonomy" id="1317129"/>
    <lineage>
        <taxon>Eukaryota</taxon>
        <taxon>Metazoa</taxon>
        <taxon>Ecdysozoa</taxon>
        <taxon>Nematoda</taxon>
        <taxon>Chromadorea</taxon>
        <taxon>Rhabditida</taxon>
        <taxon>Rhabditina</taxon>
        <taxon>Diplogasteromorpha</taxon>
        <taxon>Diplogasteroidea</taxon>
        <taxon>Neodiplogasteridae</taxon>
        <taxon>Pristionchus</taxon>
    </lineage>
</organism>
<feature type="transmembrane region" description="Helical" evidence="1">
    <location>
        <begin position="7"/>
        <end position="23"/>
    </location>
</feature>
<dbReference type="GO" id="GO:0016747">
    <property type="term" value="F:acyltransferase activity, transferring groups other than amino-acyl groups"/>
    <property type="evidence" value="ECO:0007669"/>
    <property type="project" value="InterPro"/>
</dbReference>
<feature type="transmembrane region" description="Helical" evidence="1">
    <location>
        <begin position="165"/>
        <end position="191"/>
    </location>
</feature>
<keyword evidence="1" id="KW-0812">Transmembrane</keyword>
<evidence type="ECO:0000313" key="3">
    <source>
        <dbReference type="EMBL" id="GMR38088.1"/>
    </source>
</evidence>
<keyword evidence="1" id="KW-1133">Transmembrane helix</keyword>
<dbReference type="Proteomes" id="UP001328107">
    <property type="component" value="Unassembled WGS sequence"/>
</dbReference>
<feature type="non-terminal residue" evidence="3">
    <location>
        <position position="420"/>
    </location>
</feature>
<dbReference type="InterPro" id="IPR050879">
    <property type="entry name" value="Acyltransferase_3"/>
</dbReference>
<evidence type="ECO:0000256" key="1">
    <source>
        <dbReference type="SAM" id="Phobius"/>
    </source>
</evidence>
<dbReference type="Pfam" id="PF01757">
    <property type="entry name" value="Acyl_transf_3"/>
    <property type="match status" value="1"/>
</dbReference>
<evidence type="ECO:0000259" key="2">
    <source>
        <dbReference type="Pfam" id="PF01757"/>
    </source>
</evidence>
<feature type="transmembrane region" description="Helical" evidence="1">
    <location>
        <begin position="29"/>
        <end position="49"/>
    </location>
</feature>
<proteinExistence type="predicted"/>
<feature type="transmembrane region" description="Helical" evidence="1">
    <location>
        <begin position="131"/>
        <end position="153"/>
    </location>
</feature>
<dbReference type="InterPro" id="IPR002656">
    <property type="entry name" value="Acyl_transf_3_dom"/>
</dbReference>
<name>A0AAN5C5F1_9BILA</name>
<accession>A0AAN5C5F1</accession>
<feature type="transmembrane region" description="Helical" evidence="1">
    <location>
        <begin position="351"/>
        <end position="369"/>
    </location>
</feature>
<feature type="transmembrane region" description="Helical" evidence="1">
    <location>
        <begin position="70"/>
        <end position="90"/>
    </location>
</feature>
<feature type="domain" description="Acyltransferase 3" evidence="2">
    <location>
        <begin position="4"/>
        <end position="370"/>
    </location>
</feature>
<dbReference type="PANTHER" id="PTHR23028:SF53">
    <property type="entry name" value="ACYL_TRANSF_3 DOMAIN-CONTAINING PROTEIN"/>
    <property type="match status" value="1"/>
</dbReference>
<feature type="transmembrane region" description="Helical" evidence="1">
    <location>
        <begin position="326"/>
        <end position="345"/>
    </location>
</feature>
<dbReference type="GO" id="GO:0016020">
    <property type="term" value="C:membrane"/>
    <property type="evidence" value="ECO:0007669"/>
    <property type="project" value="TreeGrafter"/>
</dbReference>
<feature type="transmembrane region" description="Helical" evidence="1">
    <location>
        <begin position="277"/>
        <end position="305"/>
    </location>
</feature>
<keyword evidence="4" id="KW-1185">Reference proteome</keyword>
<feature type="non-terminal residue" evidence="3">
    <location>
        <position position="1"/>
    </location>
</feature>
<dbReference type="AlphaFoldDB" id="A0AAN5C5F1"/>
<evidence type="ECO:0000313" key="4">
    <source>
        <dbReference type="Proteomes" id="UP001328107"/>
    </source>
</evidence>
<dbReference type="EMBL" id="BTRK01000002">
    <property type="protein sequence ID" value="GMR38088.1"/>
    <property type="molecule type" value="Genomic_DNA"/>
</dbReference>